<evidence type="ECO:0000313" key="1">
    <source>
        <dbReference type="EMBL" id="GIP17985.1"/>
    </source>
</evidence>
<protein>
    <recommendedName>
        <fullName evidence="3">YheC/YheD family protein</fullName>
    </recommendedName>
</protein>
<dbReference type="Proteomes" id="UP000683139">
    <property type="component" value="Unassembled WGS sequence"/>
</dbReference>
<organism evidence="1 2">
    <name type="scientific">Paenibacillus montaniterrae</name>
    <dbReference type="NCBI Taxonomy" id="429341"/>
    <lineage>
        <taxon>Bacteria</taxon>
        <taxon>Bacillati</taxon>
        <taxon>Bacillota</taxon>
        <taxon>Bacilli</taxon>
        <taxon>Bacillales</taxon>
        <taxon>Paenibacillaceae</taxon>
        <taxon>Paenibacillus</taxon>
    </lineage>
</organism>
<keyword evidence="2" id="KW-1185">Reference proteome</keyword>
<reference evidence="1" key="1">
    <citation type="submission" date="2021-03" db="EMBL/GenBank/DDBJ databases">
        <title>Antimicrobial resistance genes in bacteria isolated from Japanese honey, and their potential for conferring macrolide and lincosamide resistance in the American foulbrood pathogen Paenibacillus larvae.</title>
        <authorList>
            <person name="Okamoto M."/>
            <person name="Kumagai M."/>
            <person name="Kanamori H."/>
            <person name="Takamatsu D."/>
        </authorList>
    </citation>
    <scope>NUCLEOTIDE SEQUENCE</scope>
    <source>
        <strain evidence="1">J40TS1</strain>
    </source>
</reference>
<dbReference type="Pfam" id="PF14398">
    <property type="entry name" value="ATPgrasp_YheCD"/>
    <property type="match status" value="1"/>
</dbReference>
<evidence type="ECO:0008006" key="3">
    <source>
        <dbReference type="Google" id="ProtNLM"/>
    </source>
</evidence>
<comment type="caution">
    <text evidence="1">The sequence shown here is derived from an EMBL/GenBank/DDBJ whole genome shotgun (WGS) entry which is preliminary data.</text>
</comment>
<dbReference type="AlphaFoldDB" id="A0A919YQV2"/>
<dbReference type="EMBL" id="BOSE01000007">
    <property type="protein sequence ID" value="GIP17985.1"/>
    <property type="molecule type" value="Genomic_DNA"/>
</dbReference>
<evidence type="ECO:0000313" key="2">
    <source>
        <dbReference type="Proteomes" id="UP000683139"/>
    </source>
</evidence>
<proteinExistence type="predicted"/>
<gene>
    <name evidence="1" type="ORF">J40TS1_36270</name>
</gene>
<dbReference type="InterPro" id="IPR026838">
    <property type="entry name" value="YheC/D"/>
</dbReference>
<name>A0A919YQV2_9BACL</name>
<sequence length="261" mass="30094">MNQPRVSISARRRQRRSNKMLKTSILTGNSFIRAHIPTTRLMTQASLLRMLNLYGMVYIKPKHGSLGRGVIRISKQGTHYTSHAGFRKTTYTSFRALYAAILRRTKRESYIVQRGIRSLRYEGNVYDFRVVVQRSPRGNFEVTGIAARISQDGRVVSNGGGGGAVGGVSDLLTPHQRRIAIPRITKLSLAVMRQVRKYWPSLNEIGLDIALDYDLKPWILEYNTRPDHRMFVLLDERQILARIVHYGARYGRRYRLSLHRR</sequence>
<accession>A0A919YQV2</accession>
<dbReference type="Gene3D" id="3.30.470.20">
    <property type="entry name" value="ATP-grasp fold, B domain"/>
    <property type="match status" value="1"/>
</dbReference>
<dbReference type="SUPFAM" id="SSF56059">
    <property type="entry name" value="Glutathione synthetase ATP-binding domain-like"/>
    <property type="match status" value="1"/>
</dbReference>
<dbReference type="RefSeq" id="WP_213517874.1">
    <property type="nucleotide sequence ID" value="NZ_BOSE01000007.1"/>
</dbReference>